<protein>
    <submittedName>
        <fullName evidence="1">Uncharacterized protein</fullName>
    </submittedName>
</protein>
<organism evidence="1 2">
    <name type="scientific">Cardiocondyla obscurior</name>
    <dbReference type="NCBI Taxonomy" id="286306"/>
    <lineage>
        <taxon>Eukaryota</taxon>
        <taxon>Metazoa</taxon>
        <taxon>Ecdysozoa</taxon>
        <taxon>Arthropoda</taxon>
        <taxon>Hexapoda</taxon>
        <taxon>Insecta</taxon>
        <taxon>Pterygota</taxon>
        <taxon>Neoptera</taxon>
        <taxon>Endopterygota</taxon>
        <taxon>Hymenoptera</taxon>
        <taxon>Apocrita</taxon>
        <taxon>Aculeata</taxon>
        <taxon>Formicoidea</taxon>
        <taxon>Formicidae</taxon>
        <taxon>Myrmicinae</taxon>
        <taxon>Cardiocondyla</taxon>
    </lineage>
</organism>
<accession>A0AAW2H0M6</accession>
<dbReference type="AlphaFoldDB" id="A0AAW2H0M6"/>
<evidence type="ECO:0000313" key="1">
    <source>
        <dbReference type="EMBL" id="KAL0133121.1"/>
    </source>
</evidence>
<proteinExistence type="predicted"/>
<evidence type="ECO:0000313" key="2">
    <source>
        <dbReference type="Proteomes" id="UP001430953"/>
    </source>
</evidence>
<dbReference type="Proteomes" id="UP001430953">
    <property type="component" value="Unassembled WGS sequence"/>
</dbReference>
<dbReference type="EMBL" id="JADYXP020000001">
    <property type="protein sequence ID" value="KAL0133121.1"/>
    <property type="molecule type" value="Genomic_DNA"/>
</dbReference>
<comment type="caution">
    <text evidence="1">The sequence shown here is derived from an EMBL/GenBank/DDBJ whole genome shotgun (WGS) entry which is preliminary data.</text>
</comment>
<gene>
    <name evidence="1" type="ORF">PUN28_000710</name>
</gene>
<reference evidence="1 2" key="1">
    <citation type="submission" date="2023-03" db="EMBL/GenBank/DDBJ databases">
        <title>High recombination rates correlate with genetic variation in Cardiocondyla obscurior ants.</title>
        <authorList>
            <person name="Errbii M."/>
        </authorList>
    </citation>
    <scope>NUCLEOTIDE SEQUENCE [LARGE SCALE GENOMIC DNA]</scope>
    <source>
        <strain evidence="1">Alpha-2009</strain>
        <tissue evidence="1">Whole body</tissue>
    </source>
</reference>
<keyword evidence="2" id="KW-1185">Reference proteome</keyword>
<sequence>MVICVVVSCTRVWIFTGSDRERKTKGGRVERAGGTSVTPYKGKFRYNVNKTAARGILSFTREYFYSECVTLNWSTLVAYIHIYTCINLEYDNRIKIRVIGKDDFEVIKI</sequence>
<name>A0AAW2H0M6_9HYME</name>